<evidence type="ECO:0000313" key="2">
    <source>
        <dbReference type="EMBL" id="CAD8822850.1"/>
    </source>
</evidence>
<organism evidence="2">
    <name type="scientific">Timspurckia oligopyrenoides</name>
    <dbReference type="NCBI Taxonomy" id="708627"/>
    <lineage>
        <taxon>Eukaryota</taxon>
        <taxon>Rhodophyta</taxon>
        <taxon>Bangiophyceae</taxon>
        <taxon>Porphyridiales</taxon>
        <taxon>Porphyridiaceae</taxon>
        <taxon>Timspurckia</taxon>
    </lineage>
</organism>
<accession>A0A7S0ZIJ9</accession>
<gene>
    <name evidence="2" type="ORF">TOLI1172_LOCUS7246</name>
</gene>
<proteinExistence type="predicted"/>
<feature type="compositionally biased region" description="Basic and acidic residues" evidence="1">
    <location>
        <begin position="76"/>
        <end position="100"/>
    </location>
</feature>
<name>A0A7S0ZIJ9_9RHOD</name>
<reference evidence="2" key="1">
    <citation type="submission" date="2021-01" db="EMBL/GenBank/DDBJ databases">
        <authorList>
            <person name="Corre E."/>
            <person name="Pelletier E."/>
            <person name="Niang G."/>
            <person name="Scheremetjew M."/>
            <person name="Finn R."/>
            <person name="Kale V."/>
            <person name="Holt S."/>
            <person name="Cochrane G."/>
            <person name="Meng A."/>
            <person name="Brown T."/>
            <person name="Cohen L."/>
        </authorList>
    </citation>
    <scope>NUCLEOTIDE SEQUENCE</scope>
    <source>
        <strain evidence="2">CCMP3278</strain>
    </source>
</reference>
<sequence length="109" mass="12666">MEGVPVHLLVPDSLQDEKAMQFDVIDRLLSVSNENQFNDKDIGVEDSEGIVEGFTEAKHLEEKEVNEGLRKRRKHRDVESSSEKRQKIQESRKKWKEHAPEQSFAFGFL</sequence>
<evidence type="ECO:0000256" key="1">
    <source>
        <dbReference type="SAM" id="MobiDB-lite"/>
    </source>
</evidence>
<dbReference type="AlphaFoldDB" id="A0A7S0ZIJ9"/>
<protein>
    <submittedName>
        <fullName evidence="2">Uncharacterized protein</fullName>
    </submittedName>
</protein>
<feature type="region of interest" description="Disordered" evidence="1">
    <location>
        <begin position="65"/>
        <end position="109"/>
    </location>
</feature>
<dbReference type="EMBL" id="HBFP01010090">
    <property type="protein sequence ID" value="CAD8822850.1"/>
    <property type="molecule type" value="Transcribed_RNA"/>
</dbReference>